<evidence type="ECO:0000313" key="2">
    <source>
        <dbReference type="EMBL" id="ONK56798.1"/>
    </source>
</evidence>
<feature type="region of interest" description="Disordered" evidence="1">
    <location>
        <begin position="66"/>
        <end position="181"/>
    </location>
</feature>
<dbReference type="Proteomes" id="UP000243459">
    <property type="component" value="Chromosome 10"/>
</dbReference>
<name>A0A5P1E2Q7_ASPOF</name>
<dbReference type="AlphaFoldDB" id="A0A5P1E2Q7"/>
<protein>
    <submittedName>
        <fullName evidence="2">Uncharacterized protein</fullName>
    </submittedName>
</protein>
<evidence type="ECO:0000256" key="1">
    <source>
        <dbReference type="SAM" id="MobiDB-lite"/>
    </source>
</evidence>
<gene>
    <name evidence="2" type="ORF">A4U43_C10F13100</name>
</gene>
<dbReference type="EMBL" id="CM007390">
    <property type="protein sequence ID" value="ONK56798.1"/>
    <property type="molecule type" value="Genomic_DNA"/>
</dbReference>
<reference evidence="3" key="1">
    <citation type="journal article" date="2017" name="Nat. Commun.">
        <title>The asparagus genome sheds light on the origin and evolution of a young Y chromosome.</title>
        <authorList>
            <person name="Harkess A."/>
            <person name="Zhou J."/>
            <person name="Xu C."/>
            <person name="Bowers J.E."/>
            <person name="Van der Hulst R."/>
            <person name="Ayyampalayam S."/>
            <person name="Mercati F."/>
            <person name="Riccardi P."/>
            <person name="McKain M.R."/>
            <person name="Kakrana A."/>
            <person name="Tang H."/>
            <person name="Ray J."/>
            <person name="Groenendijk J."/>
            <person name="Arikit S."/>
            <person name="Mathioni S.M."/>
            <person name="Nakano M."/>
            <person name="Shan H."/>
            <person name="Telgmann-Rauber A."/>
            <person name="Kanno A."/>
            <person name="Yue Z."/>
            <person name="Chen H."/>
            <person name="Li W."/>
            <person name="Chen Y."/>
            <person name="Xu X."/>
            <person name="Zhang Y."/>
            <person name="Luo S."/>
            <person name="Chen H."/>
            <person name="Gao J."/>
            <person name="Mao Z."/>
            <person name="Pires J.C."/>
            <person name="Luo M."/>
            <person name="Kudrna D."/>
            <person name="Wing R.A."/>
            <person name="Meyers B.C."/>
            <person name="Yi K."/>
            <person name="Kong H."/>
            <person name="Lavrijsen P."/>
            <person name="Sunseri F."/>
            <person name="Falavigna A."/>
            <person name="Ye Y."/>
            <person name="Leebens-Mack J.H."/>
            <person name="Chen G."/>
        </authorList>
    </citation>
    <scope>NUCLEOTIDE SEQUENCE [LARGE SCALE GENOMIC DNA]</scope>
    <source>
        <strain evidence="3">cv. DH0086</strain>
    </source>
</reference>
<organism evidence="2 3">
    <name type="scientific">Asparagus officinalis</name>
    <name type="common">Garden asparagus</name>
    <dbReference type="NCBI Taxonomy" id="4686"/>
    <lineage>
        <taxon>Eukaryota</taxon>
        <taxon>Viridiplantae</taxon>
        <taxon>Streptophyta</taxon>
        <taxon>Embryophyta</taxon>
        <taxon>Tracheophyta</taxon>
        <taxon>Spermatophyta</taxon>
        <taxon>Magnoliopsida</taxon>
        <taxon>Liliopsida</taxon>
        <taxon>Asparagales</taxon>
        <taxon>Asparagaceae</taxon>
        <taxon>Asparagoideae</taxon>
        <taxon>Asparagus</taxon>
    </lineage>
</organism>
<sequence length="181" mass="20562">MVKPKKEYKSWTEKLNLVPLSELGTQWWVIRVSRINGHETAEVITKALVGNYPDFEFKTRRHIFHPNLRRSRRRPGVNPSLIRPRRRSSCPVAIPQPTCSPQLLTSMPRTRQPHAQTRLCPSADEAPPPLSSLKTPSSTADLPRPREPSPSRPVTNSLRSHRNTRPAPSRRAPPALPTAYH</sequence>
<feature type="compositionally biased region" description="Polar residues" evidence="1">
    <location>
        <begin position="97"/>
        <end position="115"/>
    </location>
</feature>
<dbReference type="Gramene" id="ONK56798">
    <property type="protein sequence ID" value="ONK56798"/>
    <property type="gene ID" value="A4U43_C10F13100"/>
</dbReference>
<evidence type="ECO:0000313" key="3">
    <source>
        <dbReference type="Proteomes" id="UP000243459"/>
    </source>
</evidence>
<proteinExistence type="predicted"/>
<keyword evidence="3" id="KW-1185">Reference proteome</keyword>
<feature type="compositionally biased region" description="Low complexity" evidence="1">
    <location>
        <begin position="165"/>
        <end position="181"/>
    </location>
</feature>
<feature type="compositionally biased region" description="Basic residues" evidence="1">
    <location>
        <begin position="66"/>
        <end position="75"/>
    </location>
</feature>
<accession>A0A5P1E2Q7</accession>